<dbReference type="PANTHER" id="PTHR30576:SF0">
    <property type="entry name" value="UNDECAPRENYL-PHOSPHATE N-ACETYLGALACTOSAMINYL 1-PHOSPHATE TRANSFERASE-RELATED"/>
    <property type="match status" value="1"/>
</dbReference>
<dbReference type="GO" id="GO:0016780">
    <property type="term" value="F:phosphotransferase activity, for other substituted phosphate groups"/>
    <property type="evidence" value="ECO:0007669"/>
    <property type="project" value="TreeGrafter"/>
</dbReference>
<gene>
    <name evidence="3" type="ORF">METZ01_LOCUS233596</name>
</gene>
<protein>
    <recommendedName>
        <fullName evidence="2">Bacterial sugar transferase domain-containing protein</fullName>
    </recommendedName>
</protein>
<proteinExistence type="predicted"/>
<organism evidence="3">
    <name type="scientific">marine metagenome</name>
    <dbReference type="NCBI Taxonomy" id="408172"/>
    <lineage>
        <taxon>unclassified sequences</taxon>
        <taxon>metagenomes</taxon>
        <taxon>ecological metagenomes</taxon>
    </lineage>
</organism>
<dbReference type="EMBL" id="UINC01058459">
    <property type="protein sequence ID" value="SVB80742.1"/>
    <property type="molecule type" value="Genomic_DNA"/>
</dbReference>
<dbReference type="AlphaFoldDB" id="A0A382H0Q9"/>
<dbReference type="PANTHER" id="PTHR30576">
    <property type="entry name" value="COLANIC BIOSYNTHESIS UDP-GLUCOSE LIPID CARRIER TRANSFERASE"/>
    <property type="match status" value="1"/>
</dbReference>
<dbReference type="Pfam" id="PF02397">
    <property type="entry name" value="Bac_transf"/>
    <property type="match status" value="1"/>
</dbReference>
<reference evidence="3" key="1">
    <citation type="submission" date="2018-05" db="EMBL/GenBank/DDBJ databases">
        <authorList>
            <person name="Lanie J.A."/>
            <person name="Ng W.-L."/>
            <person name="Kazmierczak K.M."/>
            <person name="Andrzejewski T.M."/>
            <person name="Davidsen T.M."/>
            <person name="Wayne K.J."/>
            <person name="Tettelin H."/>
            <person name="Glass J.I."/>
            <person name="Rusch D."/>
            <person name="Podicherti R."/>
            <person name="Tsui H.-C.T."/>
            <person name="Winkler M.E."/>
        </authorList>
    </citation>
    <scope>NUCLEOTIDE SEQUENCE</scope>
</reference>
<accession>A0A382H0Q9</accession>
<evidence type="ECO:0000256" key="1">
    <source>
        <dbReference type="SAM" id="Phobius"/>
    </source>
</evidence>
<evidence type="ECO:0000313" key="3">
    <source>
        <dbReference type="EMBL" id="SVB80742.1"/>
    </source>
</evidence>
<evidence type="ECO:0000259" key="2">
    <source>
        <dbReference type="Pfam" id="PF02397"/>
    </source>
</evidence>
<dbReference type="InterPro" id="IPR003362">
    <property type="entry name" value="Bact_transf"/>
</dbReference>
<sequence>YNKLSTGGLLVGSFIPLENFDSHLRGQMPHFLYAIMLPFYFIFHRVFPKLAITKQIYFILTDGKNRTLSKAEIFGRLSFCGFKMVKYETIGNQIYFTCKKSKTISEEQSPSYGPIVKLKRIGHHGRIIVIYKFRTMYPFSEFIQKDVFEENNLDASGKFLNDFRITSWGRILRKYFIDEIPQLYNWLRSDINLVGVRAISKHYYNLYPKELQELRINFKPGLIPPYYADMPTTFDEIVESEVRYLQKKKEKPIITNMIYFVKALINIIFSGARSK</sequence>
<feature type="domain" description="Bacterial sugar transferase" evidence="2">
    <location>
        <begin position="114"/>
        <end position="248"/>
    </location>
</feature>
<keyword evidence="1" id="KW-0472">Membrane</keyword>
<name>A0A382H0Q9_9ZZZZ</name>
<feature type="transmembrane region" description="Helical" evidence="1">
    <location>
        <begin position="253"/>
        <end position="272"/>
    </location>
</feature>
<keyword evidence="1" id="KW-1133">Transmembrane helix</keyword>
<feature type="non-terminal residue" evidence="3">
    <location>
        <position position="1"/>
    </location>
</feature>
<keyword evidence="1" id="KW-0812">Transmembrane</keyword>
<feature type="transmembrane region" description="Helical" evidence="1">
    <location>
        <begin position="30"/>
        <end position="47"/>
    </location>
</feature>